<dbReference type="PROSITE" id="PS50294">
    <property type="entry name" value="WD_REPEATS_REGION"/>
    <property type="match status" value="2"/>
</dbReference>
<feature type="chain" id="PRO_5022117984" evidence="4">
    <location>
        <begin position="33"/>
        <end position="364"/>
    </location>
</feature>
<feature type="repeat" description="WD" evidence="3">
    <location>
        <begin position="107"/>
        <end position="141"/>
    </location>
</feature>
<accession>A0A517RF62</accession>
<dbReference type="Pfam" id="PF00400">
    <property type="entry name" value="WD40"/>
    <property type="match status" value="2"/>
</dbReference>
<feature type="repeat" description="WD" evidence="3">
    <location>
        <begin position="198"/>
        <end position="239"/>
    </location>
</feature>
<keyword evidence="4" id="KW-0732">Signal</keyword>
<dbReference type="PANTHER" id="PTHR44019:SF8">
    <property type="entry name" value="POC1 CENTRIOLAR PROTEIN HOMOLOG"/>
    <property type="match status" value="1"/>
</dbReference>
<protein>
    <submittedName>
        <fullName evidence="5">WD domain, G-beta repeat</fullName>
    </submittedName>
</protein>
<organism evidence="5 6">
    <name type="scientific">Gimesia alba</name>
    <dbReference type="NCBI Taxonomy" id="2527973"/>
    <lineage>
        <taxon>Bacteria</taxon>
        <taxon>Pseudomonadati</taxon>
        <taxon>Planctomycetota</taxon>
        <taxon>Planctomycetia</taxon>
        <taxon>Planctomycetales</taxon>
        <taxon>Planctomycetaceae</taxon>
        <taxon>Gimesia</taxon>
    </lineage>
</organism>
<sequence length="364" mass="39658" precursor="true">MRSTTFKGCIRMLKLHLQVALWLTVSIARVFADDQAGLCRVHDGHAKCLVIPADPNANNNIISDLAFSPDGKMLAVAYGRFRGLLQDPDPGQSIVWDVSNGKQLVTFNSYQDGVSSVDFSGDGKLLATGSYDGTVQIWRVSDWSRQVNIKVIQGPVRALHFSPDGSVLAVGVLQGNEESKQSLISLYRVTTGQKVTGLKGHTDSVMCVQYSPDGQLLVSAGMDRTVRLWDIEAGTNRILTQQDQMLILSVGFSHDGHLVAAGGGLFGIRKWQFQVWNTKTGKLKLQQNGSGEPLDSVIFSPDNHWLGTASRGGKAKLLKLSTKQTIDLSQPGNKMAITPDGKLIALTEKNKITLSVFEKLIEKK</sequence>
<dbReference type="PROSITE" id="PS00678">
    <property type="entry name" value="WD_REPEATS_1"/>
    <property type="match status" value="1"/>
</dbReference>
<keyword evidence="1 3" id="KW-0853">WD repeat</keyword>
<dbReference type="CDD" id="cd00200">
    <property type="entry name" value="WD40"/>
    <property type="match status" value="1"/>
</dbReference>
<dbReference type="AlphaFoldDB" id="A0A517RF62"/>
<evidence type="ECO:0000256" key="1">
    <source>
        <dbReference type="ARBA" id="ARBA00022574"/>
    </source>
</evidence>
<dbReference type="EMBL" id="CP036269">
    <property type="protein sequence ID" value="QDT42518.1"/>
    <property type="molecule type" value="Genomic_DNA"/>
</dbReference>
<keyword evidence="2" id="KW-0677">Repeat</keyword>
<dbReference type="InterPro" id="IPR036322">
    <property type="entry name" value="WD40_repeat_dom_sf"/>
</dbReference>
<dbReference type="InterPro" id="IPR050505">
    <property type="entry name" value="WDR55/POC1"/>
</dbReference>
<keyword evidence="6" id="KW-1185">Reference proteome</keyword>
<dbReference type="PROSITE" id="PS50082">
    <property type="entry name" value="WD_REPEATS_2"/>
    <property type="match status" value="2"/>
</dbReference>
<dbReference type="Gene3D" id="2.130.10.10">
    <property type="entry name" value="YVTN repeat-like/Quinoprotein amine dehydrogenase"/>
    <property type="match status" value="2"/>
</dbReference>
<evidence type="ECO:0000256" key="3">
    <source>
        <dbReference type="PROSITE-ProRule" id="PRU00221"/>
    </source>
</evidence>
<dbReference type="InterPro" id="IPR019775">
    <property type="entry name" value="WD40_repeat_CS"/>
</dbReference>
<reference evidence="5 6" key="1">
    <citation type="submission" date="2019-02" db="EMBL/GenBank/DDBJ databases">
        <title>Deep-cultivation of Planctomycetes and their phenomic and genomic characterization uncovers novel biology.</title>
        <authorList>
            <person name="Wiegand S."/>
            <person name="Jogler M."/>
            <person name="Boedeker C."/>
            <person name="Pinto D."/>
            <person name="Vollmers J."/>
            <person name="Rivas-Marin E."/>
            <person name="Kohn T."/>
            <person name="Peeters S.H."/>
            <person name="Heuer A."/>
            <person name="Rast P."/>
            <person name="Oberbeckmann S."/>
            <person name="Bunk B."/>
            <person name="Jeske O."/>
            <person name="Meyerdierks A."/>
            <person name="Storesund J.E."/>
            <person name="Kallscheuer N."/>
            <person name="Luecker S."/>
            <person name="Lage O.M."/>
            <person name="Pohl T."/>
            <person name="Merkel B.J."/>
            <person name="Hornburger P."/>
            <person name="Mueller R.-W."/>
            <person name="Bruemmer F."/>
            <person name="Labrenz M."/>
            <person name="Spormann A.M."/>
            <person name="Op den Camp H."/>
            <person name="Overmann J."/>
            <person name="Amann R."/>
            <person name="Jetten M.S.M."/>
            <person name="Mascher T."/>
            <person name="Medema M.H."/>
            <person name="Devos D.P."/>
            <person name="Kaster A.-K."/>
            <person name="Ovreas L."/>
            <person name="Rohde M."/>
            <person name="Galperin M.Y."/>
            <person name="Jogler C."/>
        </authorList>
    </citation>
    <scope>NUCLEOTIDE SEQUENCE [LARGE SCALE GENOMIC DNA]</scope>
    <source>
        <strain evidence="5 6">Pan241w</strain>
    </source>
</reference>
<dbReference type="InterPro" id="IPR001680">
    <property type="entry name" value="WD40_rpt"/>
</dbReference>
<evidence type="ECO:0000313" key="5">
    <source>
        <dbReference type="EMBL" id="QDT42518.1"/>
    </source>
</evidence>
<dbReference type="SUPFAM" id="SSF50978">
    <property type="entry name" value="WD40 repeat-like"/>
    <property type="match status" value="1"/>
</dbReference>
<dbReference type="Proteomes" id="UP000317171">
    <property type="component" value="Chromosome"/>
</dbReference>
<dbReference type="OrthoDB" id="277950at2"/>
<evidence type="ECO:0000313" key="6">
    <source>
        <dbReference type="Proteomes" id="UP000317171"/>
    </source>
</evidence>
<evidence type="ECO:0000256" key="2">
    <source>
        <dbReference type="ARBA" id="ARBA00022737"/>
    </source>
</evidence>
<name>A0A517RF62_9PLAN</name>
<dbReference type="InterPro" id="IPR015943">
    <property type="entry name" value="WD40/YVTN_repeat-like_dom_sf"/>
</dbReference>
<proteinExistence type="predicted"/>
<dbReference type="SMART" id="SM00320">
    <property type="entry name" value="WD40"/>
    <property type="match status" value="6"/>
</dbReference>
<dbReference type="PANTHER" id="PTHR44019">
    <property type="entry name" value="WD REPEAT-CONTAINING PROTEIN 55"/>
    <property type="match status" value="1"/>
</dbReference>
<feature type="signal peptide" evidence="4">
    <location>
        <begin position="1"/>
        <end position="32"/>
    </location>
</feature>
<gene>
    <name evidence="5" type="ORF">Pan241w_26020</name>
</gene>
<dbReference type="KEGG" id="gaz:Pan241w_26020"/>
<evidence type="ECO:0000256" key="4">
    <source>
        <dbReference type="SAM" id="SignalP"/>
    </source>
</evidence>